<dbReference type="InterPro" id="IPR009057">
    <property type="entry name" value="Homeodomain-like_sf"/>
</dbReference>
<keyword evidence="3" id="KW-0804">Transcription</keyword>
<dbReference type="Pfam" id="PF12833">
    <property type="entry name" value="HTH_18"/>
    <property type="match status" value="1"/>
</dbReference>
<evidence type="ECO:0000313" key="6">
    <source>
        <dbReference type="Proteomes" id="UP000199300"/>
    </source>
</evidence>
<proteinExistence type="predicted"/>
<accession>A0A1H8LRN2</accession>
<feature type="domain" description="HTH araC/xylS-type" evidence="4">
    <location>
        <begin position="6"/>
        <end position="104"/>
    </location>
</feature>
<dbReference type="InterPro" id="IPR050959">
    <property type="entry name" value="MarA-like"/>
</dbReference>
<dbReference type="Gene3D" id="1.10.10.60">
    <property type="entry name" value="Homeodomain-like"/>
    <property type="match status" value="2"/>
</dbReference>
<dbReference type="AlphaFoldDB" id="A0A1H8LRN2"/>
<dbReference type="Proteomes" id="UP000199300">
    <property type="component" value="Unassembled WGS sequence"/>
</dbReference>
<sequence>MKHSITEILNYLKSHVNEGISIAEIANHFGYSKYHFSRTFKKITGFSPKSYLAAIKIEQSIEQLLKEKRTVLRAHLQVGYLSSSTFSQSFKDSTGLSPKQYQLQVNQLHQFLQEEAENIDLRNTITYKGKLENTANQCHVYLKYPDSFNGGITFVGLFHHPIPDHSPIIGQAVLKKQHTSFINIPDGDFYLLACCIEKSHNPINYFVLKDALRGKVEKRLSFNAEHPVHSVELQLRPPLPEDPPIIINLPQLLKEALMK</sequence>
<dbReference type="GO" id="GO:0043565">
    <property type="term" value="F:sequence-specific DNA binding"/>
    <property type="evidence" value="ECO:0007669"/>
    <property type="project" value="InterPro"/>
</dbReference>
<dbReference type="RefSeq" id="WP_091496235.1">
    <property type="nucleotide sequence ID" value="NZ_FODJ01000003.1"/>
</dbReference>
<dbReference type="EMBL" id="FODJ01000003">
    <property type="protein sequence ID" value="SEO07528.1"/>
    <property type="molecule type" value="Genomic_DNA"/>
</dbReference>
<dbReference type="InterPro" id="IPR018060">
    <property type="entry name" value="HTH_AraC"/>
</dbReference>
<keyword evidence="1" id="KW-0805">Transcription regulation</keyword>
<organism evidence="5 6">
    <name type="scientific">Amphibacillus marinus</name>
    <dbReference type="NCBI Taxonomy" id="872970"/>
    <lineage>
        <taxon>Bacteria</taxon>
        <taxon>Bacillati</taxon>
        <taxon>Bacillota</taxon>
        <taxon>Bacilli</taxon>
        <taxon>Bacillales</taxon>
        <taxon>Bacillaceae</taxon>
        <taxon>Amphibacillus</taxon>
    </lineage>
</organism>
<dbReference type="GO" id="GO:0003700">
    <property type="term" value="F:DNA-binding transcription factor activity"/>
    <property type="evidence" value="ECO:0007669"/>
    <property type="project" value="InterPro"/>
</dbReference>
<evidence type="ECO:0000313" key="5">
    <source>
        <dbReference type="EMBL" id="SEO07528.1"/>
    </source>
</evidence>
<gene>
    <name evidence="5" type="ORF">SAMN04488134_103294</name>
</gene>
<keyword evidence="6" id="KW-1185">Reference proteome</keyword>
<evidence type="ECO:0000259" key="4">
    <source>
        <dbReference type="PROSITE" id="PS01124"/>
    </source>
</evidence>
<keyword evidence="2 5" id="KW-0238">DNA-binding</keyword>
<name>A0A1H8LRN2_9BACI</name>
<dbReference type="STRING" id="872970.SAMN04488134_103294"/>
<dbReference type="OrthoDB" id="9816344at2"/>
<dbReference type="SUPFAM" id="SSF46689">
    <property type="entry name" value="Homeodomain-like"/>
    <property type="match status" value="2"/>
</dbReference>
<dbReference type="PROSITE" id="PS01124">
    <property type="entry name" value="HTH_ARAC_FAMILY_2"/>
    <property type="match status" value="1"/>
</dbReference>
<evidence type="ECO:0000256" key="2">
    <source>
        <dbReference type="ARBA" id="ARBA00023125"/>
    </source>
</evidence>
<dbReference type="PANTHER" id="PTHR47504">
    <property type="entry name" value="RIGHT ORIGIN-BINDING PROTEIN"/>
    <property type="match status" value="1"/>
</dbReference>
<reference evidence="5 6" key="1">
    <citation type="submission" date="2016-10" db="EMBL/GenBank/DDBJ databases">
        <authorList>
            <person name="de Groot N.N."/>
        </authorList>
    </citation>
    <scope>NUCLEOTIDE SEQUENCE [LARGE SCALE GENOMIC DNA]</scope>
    <source>
        <strain evidence="5 6">CGMCC 1.10434</strain>
    </source>
</reference>
<protein>
    <submittedName>
        <fullName evidence="5">AraC-type DNA-binding protein</fullName>
    </submittedName>
</protein>
<evidence type="ECO:0000256" key="1">
    <source>
        <dbReference type="ARBA" id="ARBA00023015"/>
    </source>
</evidence>
<dbReference type="SMART" id="SM00342">
    <property type="entry name" value="HTH_ARAC"/>
    <property type="match status" value="1"/>
</dbReference>
<evidence type="ECO:0000256" key="3">
    <source>
        <dbReference type="ARBA" id="ARBA00023163"/>
    </source>
</evidence>
<dbReference type="PANTHER" id="PTHR47504:SF6">
    <property type="entry name" value="ARAC-FAMILY TRANSCRIPTIONAL REGULATOR"/>
    <property type="match status" value="1"/>
</dbReference>